<evidence type="ECO:0000256" key="1">
    <source>
        <dbReference type="SAM" id="Phobius"/>
    </source>
</evidence>
<keyword evidence="1" id="KW-0472">Membrane</keyword>
<sequence>MRTVGTHGVLLFILFLVVGGLLGGILGDILSGVSFGNLLPVFSQHYEIFNIQNVDLNLYIMEIKFGIRFAPNLLSIIGILIALFVFRHIG</sequence>
<dbReference type="Proteomes" id="UP000036503">
    <property type="component" value="Unassembled WGS sequence"/>
</dbReference>
<dbReference type="InParanoid" id="A0A0J6WUW8"/>
<evidence type="ECO:0000313" key="3">
    <source>
        <dbReference type="Proteomes" id="UP000036503"/>
    </source>
</evidence>
<dbReference type="Pfam" id="PF14209">
    <property type="entry name" value="DUF4321"/>
    <property type="match status" value="1"/>
</dbReference>
<gene>
    <name evidence="2" type="ORF">AB840_02795</name>
</gene>
<reference evidence="2 3" key="1">
    <citation type="submission" date="2015-06" db="EMBL/GenBank/DDBJ databases">
        <title>Draft genome sequence of beer spoilage bacterium Megasphaera cerevisiae type strain 20462.</title>
        <authorList>
            <person name="Kutumbaka K."/>
            <person name="Pasmowitz J."/>
            <person name="Mategko J."/>
            <person name="Reyes D."/>
            <person name="Friedrich A."/>
            <person name="Han S."/>
            <person name="Martens-Habbena W."/>
            <person name="Neal-McKinney J."/>
            <person name="Janagama H.K."/>
            <person name="Nadala C."/>
            <person name="Samadpour M."/>
        </authorList>
    </citation>
    <scope>NUCLEOTIDE SEQUENCE [LARGE SCALE GENOMIC DNA]</scope>
    <source>
        <strain evidence="2 3">DSM 20462</strain>
    </source>
</reference>
<dbReference type="AlphaFoldDB" id="A0A0J6WUW8"/>
<keyword evidence="1" id="KW-0812">Transmembrane</keyword>
<dbReference type="PATRIC" id="fig|1122219.3.peg.2436"/>
<protein>
    <recommendedName>
        <fullName evidence="4">DUF4321 domain-containing protein</fullName>
    </recommendedName>
</protein>
<name>A0A0J6WUW8_9FIRM</name>
<keyword evidence="3" id="KW-1185">Reference proteome</keyword>
<dbReference type="EMBL" id="LEKT01000006">
    <property type="protein sequence ID" value="KMO87340.1"/>
    <property type="molecule type" value="Genomic_DNA"/>
</dbReference>
<feature type="transmembrane region" description="Helical" evidence="1">
    <location>
        <begin position="65"/>
        <end position="86"/>
    </location>
</feature>
<comment type="caution">
    <text evidence="2">The sequence shown here is derived from an EMBL/GenBank/DDBJ whole genome shotgun (WGS) entry which is preliminary data.</text>
</comment>
<proteinExistence type="predicted"/>
<evidence type="ECO:0000313" key="2">
    <source>
        <dbReference type="EMBL" id="KMO87340.1"/>
    </source>
</evidence>
<organism evidence="2 3">
    <name type="scientific">Megasphaera cerevisiae DSM 20462</name>
    <dbReference type="NCBI Taxonomy" id="1122219"/>
    <lineage>
        <taxon>Bacteria</taxon>
        <taxon>Bacillati</taxon>
        <taxon>Bacillota</taxon>
        <taxon>Negativicutes</taxon>
        <taxon>Veillonellales</taxon>
        <taxon>Veillonellaceae</taxon>
        <taxon>Megasphaera</taxon>
    </lineage>
</organism>
<dbReference type="InterPro" id="IPR025470">
    <property type="entry name" value="DUF4321"/>
</dbReference>
<dbReference type="STRING" id="39029.BSR42_00745"/>
<keyword evidence="1" id="KW-1133">Transmembrane helix</keyword>
<dbReference type="OrthoDB" id="1683201at2"/>
<accession>A0A0J6WUW8</accession>
<dbReference type="RefSeq" id="WP_048513317.1">
    <property type="nucleotide sequence ID" value="NZ_FUXD01000002.1"/>
</dbReference>
<evidence type="ECO:0008006" key="4">
    <source>
        <dbReference type="Google" id="ProtNLM"/>
    </source>
</evidence>